<feature type="chain" id="PRO_5044877309" evidence="1">
    <location>
        <begin position="28"/>
        <end position="151"/>
    </location>
</feature>
<feature type="signal peptide" evidence="1">
    <location>
        <begin position="1"/>
        <end position="27"/>
    </location>
</feature>
<evidence type="ECO:0000256" key="1">
    <source>
        <dbReference type="SAM" id="SignalP"/>
    </source>
</evidence>
<dbReference type="AlphaFoldDB" id="A0ABD5IBD2"/>
<reference evidence="2 3" key="1">
    <citation type="submission" date="2023-11" db="EMBL/GenBank/DDBJ databases">
        <title>Detection of rare carbapenemases in Enterobacterales - comparison of two colorimetric and two CIM-based carbapenemase assays.</title>
        <authorList>
            <person name="Schaffarczyk L."/>
            <person name="Noster J."/>
            <person name="Stelzer Y."/>
            <person name="Sattler J."/>
            <person name="Gatermann S."/>
            <person name="Hamprecht A."/>
        </authorList>
    </citation>
    <scope>NUCLEOTIDE SEQUENCE [LARGE SCALE GENOMIC DNA]</scope>
    <source>
        <strain evidence="2 3">CIM-Carb-136</strain>
    </source>
</reference>
<dbReference type="InterPro" id="IPR038314">
    <property type="entry name" value="T6SS_sf"/>
</dbReference>
<sequence length="151" mass="17164">MFHRLTSKSMRFGLTACLLIAPLRLQAAPNQDPVAFIKQLPYHQVVKELALSRCLAQVSDSDKAFSLDAARTANAMREWMPFDIESGDEKINVLIGKYKSRINEFHSETKDRSQGVTLNCLRLYHSSELDKLSRQLIAGNPDRTWNQDNAK</sequence>
<dbReference type="Proteomes" id="UP001275057">
    <property type="component" value="Unassembled WGS sequence"/>
</dbReference>
<evidence type="ECO:0000313" key="3">
    <source>
        <dbReference type="Proteomes" id="UP001275057"/>
    </source>
</evidence>
<organism evidence="2 3">
    <name type="scientific">Serratia marcescens</name>
    <dbReference type="NCBI Taxonomy" id="615"/>
    <lineage>
        <taxon>Bacteria</taxon>
        <taxon>Pseudomonadati</taxon>
        <taxon>Pseudomonadota</taxon>
        <taxon>Gammaproteobacteria</taxon>
        <taxon>Enterobacterales</taxon>
        <taxon>Yersiniaceae</taxon>
        <taxon>Serratia</taxon>
    </lineage>
</organism>
<proteinExistence type="predicted"/>
<dbReference type="EMBL" id="JAXABG010000001">
    <property type="protein sequence ID" value="MDX7081099.1"/>
    <property type="molecule type" value="Genomic_DNA"/>
</dbReference>
<keyword evidence="1" id="KW-0732">Signal</keyword>
<gene>
    <name evidence="2" type="ORF">SJ435_01735</name>
</gene>
<dbReference type="InterPro" id="IPR032032">
    <property type="entry name" value="Tai4"/>
</dbReference>
<evidence type="ECO:0000313" key="2">
    <source>
        <dbReference type="EMBL" id="MDX7081099.1"/>
    </source>
</evidence>
<dbReference type="Gene3D" id="1.20.120.1620">
    <property type="match status" value="1"/>
</dbReference>
<comment type="caution">
    <text evidence="2">The sequence shown here is derived from an EMBL/GenBank/DDBJ whole genome shotgun (WGS) entry which is preliminary data.</text>
</comment>
<protein>
    <submittedName>
        <fullName evidence="2">T6SS amidase immunity protein Tai4 family protein</fullName>
    </submittedName>
</protein>
<dbReference type="Pfam" id="PF16695">
    <property type="entry name" value="Tai4"/>
    <property type="match status" value="1"/>
</dbReference>
<name>A0ABD5IBD2_SERMA</name>
<accession>A0ABD5IBD2</accession>